<name>A0A165QXG0_9APHY</name>
<evidence type="ECO:0000256" key="1">
    <source>
        <dbReference type="SAM" id="SignalP"/>
    </source>
</evidence>
<accession>A0A165QXG0</accession>
<evidence type="ECO:0000313" key="3">
    <source>
        <dbReference type="Proteomes" id="UP000076727"/>
    </source>
</evidence>
<protein>
    <recommendedName>
        <fullName evidence="4">Secreted protein</fullName>
    </recommendedName>
</protein>
<feature type="signal peptide" evidence="1">
    <location>
        <begin position="1"/>
        <end position="26"/>
    </location>
</feature>
<evidence type="ECO:0000313" key="2">
    <source>
        <dbReference type="EMBL" id="KZT70051.1"/>
    </source>
</evidence>
<feature type="chain" id="PRO_5007865358" description="Secreted protein" evidence="1">
    <location>
        <begin position="27"/>
        <end position="100"/>
    </location>
</feature>
<gene>
    <name evidence="2" type="ORF">DAEQUDRAFT_237922</name>
</gene>
<reference evidence="2 3" key="1">
    <citation type="journal article" date="2016" name="Mol. Biol. Evol.">
        <title>Comparative Genomics of Early-Diverging Mushroom-Forming Fungi Provides Insights into the Origins of Lignocellulose Decay Capabilities.</title>
        <authorList>
            <person name="Nagy L.G."/>
            <person name="Riley R."/>
            <person name="Tritt A."/>
            <person name="Adam C."/>
            <person name="Daum C."/>
            <person name="Floudas D."/>
            <person name="Sun H."/>
            <person name="Yadav J.S."/>
            <person name="Pangilinan J."/>
            <person name="Larsson K.H."/>
            <person name="Matsuura K."/>
            <person name="Barry K."/>
            <person name="Labutti K."/>
            <person name="Kuo R."/>
            <person name="Ohm R.A."/>
            <person name="Bhattacharya S.S."/>
            <person name="Shirouzu T."/>
            <person name="Yoshinaga Y."/>
            <person name="Martin F.M."/>
            <person name="Grigoriev I.V."/>
            <person name="Hibbett D.S."/>
        </authorList>
    </citation>
    <scope>NUCLEOTIDE SEQUENCE [LARGE SCALE GENOMIC DNA]</scope>
    <source>
        <strain evidence="2 3">L-15889</strain>
    </source>
</reference>
<sequence>MSFPVTRLAAILVAVAVGLGHGLTRALDAQTCTVTLPPDDRQRRGTVRGTGAGQGATHIASQPSWSALAYYNCRVRACIVWLATARIVEVRLFVVPTRGC</sequence>
<proteinExistence type="predicted"/>
<dbReference type="EMBL" id="KV429054">
    <property type="protein sequence ID" value="KZT70051.1"/>
    <property type="molecule type" value="Genomic_DNA"/>
</dbReference>
<keyword evidence="1" id="KW-0732">Signal</keyword>
<dbReference type="AlphaFoldDB" id="A0A165QXG0"/>
<keyword evidence="3" id="KW-1185">Reference proteome</keyword>
<dbReference type="Proteomes" id="UP000076727">
    <property type="component" value="Unassembled WGS sequence"/>
</dbReference>
<evidence type="ECO:0008006" key="4">
    <source>
        <dbReference type="Google" id="ProtNLM"/>
    </source>
</evidence>
<organism evidence="2 3">
    <name type="scientific">Daedalea quercina L-15889</name>
    <dbReference type="NCBI Taxonomy" id="1314783"/>
    <lineage>
        <taxon>Eukaryota</taxon>
        <taxon>Fungi</taxon>
        <taxon>Dikarya</taxon>
        <taxon>Basidiomycota</taxon>
        <taxon>Agaricomycotina</taxon>
        <taxon>Agaricomycetes</taxon>
        <taxon>Polyporales</taxon>
        <taxon>Fomitopsis</taxon>
    </lineage>
</organism>